<feature type="compositionally biased region" description="Polar residues" evidence="1">
    <location>
        <begin position="645"/>
        <end position="671"/>
    </location>
</feature>
<feature type="region of interest" description="Disordered" evidence="1">
    <location>
        <begin position="546"/>
        <end position="740"/>
    </location>
</feature>
<evidence type="ECO:0000259" key="2">
    <source>
        <dbReference type="PROSITE" id="PS51505"/>
    </source>
</evidence>
<feature type="region of interest" description="Disordered" evidence="1">
    <location>
        <begin position="300"/>
        <end position="352"/>
    </location>
</feature>
<organism evidence="3 4">
    <name type="scientific">Astatotilapia calliptera</name>
    <name type="common">Eastern happy</name>
    <name type="synonym">Chromis callipterus</name>
    <dbReference type="NCBI Taxonomy" id="8154"/>
    <lineage>
        <taxon>Eukaryota</taxon>
        <taxon>Metazoa</taxon>
        <taxon>Chordata</taxon>
        <taxon>Craniata</taxon>
        <taxon>Vertebrata</taxon>
        <taxon>Euteleostomi</taxon>
        <taxon>Actinopterygii</taxon>
        <taxon>Neopterygii</taxon>
        <taxon>Teleostei</taxon>
        <taxon>Neoteleostei</taxon>
        <taxon>Acanthomorphata</taxon>
        <taxon>Ovalentaria</taxon>
        <taxon>Cichlomorphae</taxon>
        <taxon>Cichliformes</taxon>
        <taxon>Cichlidae</taxon>
        <taxon>African cichlids</taxon>
        <taxon>Pseudocrenilabrinae</taxon>
        <taxon>Haplochromini</taxon>
        <taxon>Astatotilapia</taxon>
    </lineage>
</organism>
<dbReference type="Ensembl" id="ENSACLT00000000871.2">
    <property type="protein sequence ID" value="ENSACLP00000000851.2"/>
    <property type="gene ID" value="ENSACLG00000000567.2"/>
</dbReference>
<protein>
    <recommendedName>
        <fullName evidence="2">SCA7 domain-containing protein</fullName>
    </recommendedName>
</protein>
<dbReference type="PANTHER" id="PTHR15117">
    <property type="entry name" value="ATAXIN 7 RELATED"/>
    <property type="match status" value="1"/>
</dbReference>
<feature type="compositionally biased region" description="Low complexity" evidence="1">
    <location>
        <begin position="135"/>
        <end position="147"/>
    </location>
</feature>
<feature type="region of interest" description="Disordered" evidence="1">
    <location>
        <begin position="364"/>
        <end position="428"/>
    </location>
</feature>
<feature type="compositionally biased region" description="Low complexity" evidence="1">
    <location>
        <begin position="163"/>
        <end position="180"/>
    </location>
</feature>
<reference evidence="3" key="2">
    <citation type="submission" date="2025-08" db="UniProtKB">
        <authorList>
            <consortium name="Ensembl"/>
        </authorList>
    </citation>
    <scope>IDENTIFICATION</scope>
</reference>
<dbReference type="Proteomes" id="UP000265100">
    <property type="component" value="Chromosome 17"/>
</dbReference>
<accession>A0A3P8N7V8</accession>
<keyword evidence="4" id="KW-1185">Reference proteome</keyword>
<dbReference type="Pfam" id="PF08313">
    <property type="entry name" value="SCA7"/>
    <property type="match status" value="1"/>
</dbReference>
<feature type="compositionally biased region" description="Polar residues" evidence="1">
    <location>
        <begin position="603"/>
        <end position="612"/>
    </location>
</feature>
<evidence type="ECO:0000313" key="4">
    <source>
        <dbReference type="Proteomes" id="UP000265100"/>
    </source>
</evidence>
<feature type="region of interest" description="Disordered" evidence="1">
    <location>
        <begin position="126"/>
        <end position="272"/>
    </location>
</feature>
<feature type="region of interest" description="Disordered" evidence="1">
    <location>
        <begin position="1"/>
        <end position="36"/>
    </location>
</feature>
<gene>
    <name evidence="3" type="primary">ATXN7L1</name>
</gene>
<evidence type="ECO:0000256" key="1">
    <source>
        <dbReference type="SAM" id="MobiDB-lite"/>
    </source>
</evidence>
<feature type="compositionally biased region" description="Low complexity" evidence="1">
    <location>
        <begin position="368"/>
        <end position="381"/>
    </location>
</feature>
<feature type="compositionally biased region" description="Low complexity" evidence="1">
    <location>
        <begin position="577"/>
        <end position="587"/>
    </location>
</feature>
<dbReference type="PANTHER" id="PTHR15117:SF9">
    <property type="entry name" value="ATAXIN-7-LIKE PROTEIN 1"/>
    <property type="match status" value="1"/>
</dbReference>
<dbReference type="InterPro" id="IPR013243">
    <property type="entry name" value="SCA7_dom"/>
</dbReference>
<dbReference type="GeneTree" id="ENSGT00940000158612"/>
<dbReference type="Bgee" id="ENSACLG00000000567">
    <property type="expression patterns" value="Expressed in muscle tissue and 8 other cell types or tissues"/>
</dbReference>
<proteinExistence type="predicted"/>
<feature type="compositionally biased region" description="Low complexity" evidence="1">
    <location>
        <begin position="328"/>
        <end position="344"/>
    </location>
</feature>
<feature type="compositionally biased region" description="Low complexity" evidence="1">
    <location>
        <begin position="23"/>
        <end position="36"/>
    </location>
</feature>
<feature type="domain" description="SCA7" evidence="2">
    <location>
        <begin position="247"/>
        <end position="314"/>
    </location>
</feature>
<dbReference type="AlphaFoldDB" id="A0A3P8N7V8"/>
<name>A0A3P8N7V8_ASTCA</name>
<feature type="compositionally biased region" description="Basic and acidic residues" evidence="1">
    <location>
        <begin position="181"/>
        <end position="196"/>
    </location>
</feature>
<dbReference type="Gene3D" id="6.10.140.670">
    <property type="match status" value="1"/>
</dbReference>
<dbReference type="InterPro" id="IPR052237">
    <property type="entry name" value="Ataxin-7-like_regulator"/>
</dbReference>
<feature type="compositionally biased region" description="Basic and acidic residues" evidence="1">
    <location>
        <begin position="300"/>
        <end position="321"/>
    </location>
</feature>
<evidence type="ECO:0000313" key="3">
    <source>
        <dbReference type="Ensembl" id="ENSACLP00000000851.2"/>
    </source>
</evidence>
<dbReference type="PROSITE" id="PS51505">
    <property type="entry name" value="SCA7"/>
    <property type="match status" value="1"/>
</dbReference>
<reference evidence="3" key="3">
    <citation type="submission" date="2025-09" db="UniProtKB">
        <authorList>
            <consortium name="Ensembl"/>
        </authorList>
    </citation>
    <scope>IDENTIFICATION</scope>
</reference>
<reference evidence="3" key="1">
    <citation type="submission" date="2018-05" db="EMBL/GenBank/DDBJ databases">
        <authorList>
            <person name="Datahose"/>
        </authorList>
    </citation>
    <scope>NUCLEOTIDE SEQUENCE</scope>
</reference>
<sequence>MHSKNQKQHSSPVPSRSPFLAMKPKASTVPPAVAPSPGETLAFRIPKDYPHSRFSKAPLAVYPPKGARNKTWCVHNTITLLLSPMKSHILFINCKKKLSATLFPLFSSVSLPVVSLEKMPCLSRGDSATHVRLTSSSSSPSSHKPSSLTTQASQRLSEKLTNGRGSSGPSTPRSITPPSSLDKRPSPARSPLDRRAASTPSPSPLDRKSSLSPSPSHRAVALPALPSVSPLEKKQQNGTKTPSRSHKRLSGRVFDPNKHCGVQDPETKRPCTRSLTCKTHSLTHRRAVPGRRKHFDILLAEHKGRAKEKDGVKEKDKDKDGAQGGKEGSSQSIMSKESSSPSKSHCPNGRPLSTLKLRLANAHIPRVPGGSSTSTSGPLLTVASPVQAPNPEPAPHSWVTAAGESSRLSSDEGDADPEDADRPAVHYSSHHPQPLGFCVFSSRLMGRGHYVFDRRWDRMRLALQNMVEKHLNAQMWRRVPLAAESLLSPSGTSSIPSHQAPSPTSCLLNSLPNSLSYTAMFPQSASTAGVFNIRDSPQPHTQVFAQGKARNGTHKASRPSKDVEEPVAGTKKRKKTSYSSSSFSSSSLFPTVDNYKRNDRSFHSQLQSSGGTAASPAKKKGLGHGDSELWGSSEGWLSKADGPQSHISQNSRELGSTSIPYSPNREPTSAAHQPMAPPTGPLAYGGGAEGRKRRSPSSYRGKGNKLSRLGGLDSLFGNGSDSGGILASGPESPRQAKLHH</sequence>